<keyword evidence="5" id="KW-0029">Amino-acid transport</keyword>
<dbReference type="PROSITE" id="PS00211">
    <property type="entry name" value="ABC_TRANSPORTER_1"/>
    <property type="match status" value="1"/>
</dbReference>
<dbReference type="CDD" id="cd03224">
    <property type="entry name" value="ABC_TM1139_LivF_branched"/>
    <property type="match status" value="1"/>
</dbReference>
<dbReference type="GO" id="GO:0005524">
    <property type="term" value="F:ATP binding"/>
    <property type="evidence" value="ECO:0007669"/>
    <property type="project" value="UniProtKB-KW"/>
</dbReference>
<dbReference type="GO" id="GO:0016887">
    <property type="term" value="F:ATP hydrolysis activity"/>
    <property type="evidence" value="ECO:0007669"/>
    <property type="project" value="InterPro"/>
</dbReference>
<sequence length="238" mass="24848">MSAFACKDLTVGYGDGAPVIDGLELDMAEGAVVALLGANGAGKTTLLRALAGLEPARSGAVFLGGRDLTNLSTEDRVRSGLSLVPEGRSVVVELTVDENLRLGGLWRHRARARKAAVEEMYELFPPLDRRRDAAGHTLSGGERQMLALARALMARPEVLLLDEPSLGLAPQATAQLLGVLRATAARTGLTVLLAEQNVTGALSVAQRGVVLSLGAIVADRPAAELAADPALRHAYLGF</sequence>
<dbReference type="InterPro" id="IPR003593">
    <property type="entry name" value="AAA+_ATPase"/>
</dbReference>
<keyword evidence="4 7" id="KW-0067">ATP-binding</keyword>
<dbReference type="InterPro" id="IPR027417">
    <property type="entry name" value="P-loop_NTPase"/>
</dbReference>
<evidence type="ECO:0000256" key="5">
    <source>
        <dbReference type="ARBA" id="ARBA00022970"/>
    </source>
</evidence>
<dbReference type="STRING" id="58114.SAMN05216270_115139"/>
<dbReference type="PANTHER" id="PTHR43820:SF4">
    <property type="entry name" value="HIGH-AFFINITY BRANCHED-CHAIN AMINO ACID TRANSPORT ATP-BINDING PROTEIN LIVF"/>
    <property type="match status" value="1"/>
</dbReference>
<evidence type="ECO:0000256" key="4">
    <source>
        <dbReference type="ARBA" id="ARBA00022840"/>
    </source>
</evidence>
<gene>
    <name evidence="7" type="ORF">SAMN05216270_115139</name>
</gene>
<evidence type="ECO:0000259" key="6">
    <source>
        <dbReference type="PROSITE" id="PS50893"/>
    </source>
</evidence>
<feature type="domain" description="ABC transporter" evidence="6">
    <location>
        <begin position="4"/>
        <end position="238"/>
    </location>
</feature>
<proteinExistence type="inferred from homology"/>
<accession>A0A1G7B691</accession>
<comment type="similarity">
    <text evidence="1">Belongs to the ABC transporter superfamily.</text>
</comment>
<protein>
    <submittedName>
        <fullName evidence="7">Branched-chain amino acid transport system ATP-binding protein</fullName>
    </submittedName>
</protein>
<dbReference type="InterPro" id="IPR003439">
    <property type="entry name" value="ABC_transporter-like_ATP-bd"/>
</dbReference>
<reference evidence="8" key="1">
    <citation type="submission" date="2016-10" db="EMBL/GenBank/DDBJ databases">
        <authorList>
            <person name="Varghese N."/>
            <person name="Submissions S."/>
        </authorList>
    </citation>
    <scope>NUCLEOTIDE SEQUENCE [LARGE SCALE GENOMIC DNA]</scope>
    <source>
        <strain evidence="8">CGMCC 4.3516</strain>
    </source>
</reference>
<dbReference type="Gene3D" id="3.40.50.300">
    <property type="entry name" value="P-loop containing nucleotide triphosphate hydrolases"/>
    <property type="match status" value="1"/>
</dbReference>
<evidence type="ECO:0000256" key="3">
    <source>
        <dbReference type="ARBA" id="ARBA00022741"/>
    </source>
</evidence>
<name>A0A1G7B691_9ACTN</name>
<evidence type="ECO:0000313" key="7">
    <source>
        <dbReference type="EMBL" id="SDE21806.1"/>
    </source>
</evidence>
<dbReference type="Proteomes" id="UP000198949">
    <property type="component" value="Unassembled WGS sequence"/>
</dbReference>
<dbReference type="AlphaFoldDB" id="A0A1G7B691"/>
<evidence type="ECO:0000256" key="2">
    <source>
        <dbReference type="ARBA" id="ARBA00022448"/>
    </source>
</evidence>
<evidence type="ECO:0000313" key="8">
    <source>
        <dbReference type="Proteomes" id="UP000198949"/>
    </source>
</evidence>
<dbReference type="InterPro" id="IPR017871">
    <property type="entry name" value="ABC_transporter-like_CS"/>
</dbReference>
<dbReference type="RefSeq" id="WP_091039549.1">
    <property type="nucleotide sequence ID" value="NZ_FNAD01000015.1"/>
</dbReference>
<organism evidence="7 8">
    <name type="scientific">Glycomyces harbinensis</name>
    <dbReference type="NCBI Taxonomy" id="58114"/>
    <lineage>
        <taxon>Bacteria</taxon>
        <taxon>Bacillati</taxon>
        <taxon>Actinomycetota</taxon>
        <taxon>Actinomycetes</taxon>
        <taxon>Glycomycetales</taxon>
        <taxon>Glycomycetaceae</taxon>
        <taxon>Glycomyces</taxon>
    </lineage>
</organism>
<dbReference type="GO" id="GO:0015658">
    <property type="term" value="F:branched-chain amino acid transmembrane transporter activity"/>
    <property type="evidence" value="ECO:0007669"/>
    <property type="project" value="TreeGrafter"/>
</dbReference>
<keyword evidence="8" id="KW-1185">Reference proteome</keyword>
<keyword evidence="2" id="KW-0813">Transport</keyword>
<dbReference type="EMBL" id="FNAD01000015">
    <property type="protein sequence ID" value="SDE21806.1"/>
    <property type="molecule type" value="Genomic_DNA"/>
</dbReference>
<dbReference type="SUPFAM" id="SSF52540">
    <property type="entry name" value="P-loop containing nucleoside triphosphate hydrolases"/>
    <property type="match status" value="1"/>
</dbReference>
<evidence type="ECO:0000256" key="1">
    <source>
        <dbReference type="ARBA" id="ARBA00005417"/>
    </source>
</evidence>
<dbReference type="InterPro" id="IPR052156">
    <property type="entry name" value="BCAA_Transport_ATP-bd_LivF"/>
</dbReference>
<dbReference type="PANTHER" id="PTHR43820">
    <property type="entry name" value="HIGH-AFFINITY BRANCHED-CHAIN AMINO ACID TRANSPORT ATP-BINDING PROTEIN LIVF"/>
    <property type="match status" value="1"/>
</dbReference>
<dbReference type="SMART" id="SM00382">
    <property type="entry name" value="AAA"/>
    <property type="match status" value="1"/>
</dbReference>
<dbReference type="Pfam" id="PF00005">
    <property type="entry name" value="ABC_tran"/>
    <property type="match status" value="1"/>
</dbReference>
<dbReference type="PROSITE" id="PS50893">
    <property type="entry name" value="ABC_TRANSPORTER_2"/>
    <property type="match status" value="1"/>
</dbReference>
<keyword evidence="3" id="KW-0547">Nucleotide-binding</keyword>
<dbReference type="GO" id="GO:0015807">
    <property type="term" value="P:L-amino acid transport"/>
    <property type="evidence" value="ECO:0007669"/>
    <property type="project" value="TreeGrafter"/>
</dbReference>
<dbReference type="OrthoDB" id="9805514at2"/>